<dbReference type="EMBL" id="UINC01171630">
    <property type="protein sequence ID" value="SVD76297.1"/>
    <property type="molecule type" value="Genomic_DNA"/>
</dbReference>
<feature type="non-terminal residue" evidence="1">
    <location>
        <position position="1"/>
    </location>
</feature>
<accession>A0A382XYV1</accession>
<sequence>RRDQLEIWPEPDSNDYNIWIEYVKRLDAFTVDTDKVTLDEDIVMLHAIAAAKAHYRHKDAEIYGGQIIALLARLKAGGLGHKRFIRKTGKVGAGSYGEYFNNAVRHKHADD</sequence>
<name>A0A382XYV1_9ZZZZ</name>
<protein>
    <submittedName>
        <fullName evidence="1">Uncharacterized protein</fullName>
    </submittedName>
</protein>
<evidence type="ECO:0000313" key="1">
    <source>
        <dbReference type="EMBL" id="SVD76297.1"/>
    </source>
</evidence>
<proteinExistence type="predicted"/>
<dbReference type="AlphaFoldDB" id="A0A382XYV1"/>
<reference evidence="1" key="1">
    <citation type="submission" date="2018-05" db="EMBL/GenBank/DDBJ databases">
        <authorList>
            <person name="Lanie J.A."/>
            <person name="Ng W.-L."/>
            <person name="Kazmierczak K.M."/>
            <person name="Andrzejewski T.M."/>
            <person name="Davidsen T.M."/>
            <person name="Wayne K.J."/>
            <person name="Tettelin H."/>
            <person name="Glass J.I."/>
            <person name="Rusch D."/>
            <person name="Podicherti R."/>
            <person name="Tsui H.-C.T."/>
            <person name="Winkler M.E."/>
        </authorList>
    </citation>
    <scope>NUCLEOTIDE SEQUENCE</scope>
</reference>
<gene>
    <name evidence="1" type="ORF">METZ01_LOCUS429151</name>
</gene>
<organism evidence="1">
    <name type="scientific">marine metagenome</name>
    <dbReference type="NCBI Taxonomy" id="408172"/>
    <lineage>
        <taxon>unclassified sequences</taxon>
        <taxon>metagenomes</taxon>
        <taxon>ecological metagenomes</taxon>
    </lineage>
</organism>